<protein>
    <submittedName>
        <fullName evidence="1">Uncharacterized protein</fullName>
    </submittedName>
</protein>
<accession>X8J323</accession>
<dbReference type="Proteomes" id="UP000030108">
    <property type="component" value="Unassembled WGS sequence"/>
</dbReference>
<gene>
    <name evidence="1" type="ORF">RSOL_192170</name>
</gene>
<dbReference type="EMBL" id="JATN01000322">
    <property type="protein sequence ID" value="EUC56738.1"/>
    <property type="molecule type" value="Genomic_DNA"/>
</dbReference>
<comment type="caution">
    <text evidence="1">The sequence shown here is derived from an EMBL/GenBank/DDBJ whole genome shotgun (WGS) entry which is preliminary data.</text>
</comment>
<evidence type="ECO:0000313" key="1">
    <source>
        <dbReference type="EMBL" id="EUC56738.1"/>
    </source>
</evidence>
<proteinExistence type="predicted"/>
<sequence length="104" mass="11991">MSDIDETTLEIDYDYPEDKNFDVEWDLEPPRNPKPEATALHQKQYEAVSTIVKCMNKYELRLDTLYTGVHSQAALKTLEEWAWNHAARPSCAEPDRLGANKHGE</sequence>
<feature type="non-terminal residue" evidence="1">
    <location>
        <position position="104"/>
    </location>
</feature>
<name>X8J323_9AGAM</name>
<organism evidence="1 2">
    <name type="scientific">Rhizoctonia solani AG-3 Rhs1AP</name>
    <dbReference type="NCBI Taxonomy" id="1086054"/>
    <lineage>
        <taxon>Eukaryota</taxon>
        <taxon>Fungi</taxon>
        <taxon>Dikarya</taxon>
        <taxon>Basidiomycota</taxon>
        <taxon>Agaricomycotina</taxon>
        <taxon>Agaricomycetes</taxon>
        <taxon>Cantharellales</taxon>
        <taxon>Ceratobasidiaceae</taxon>
        <taxon>Rhizoctonia</taxon>
    </lineage>
</organism>
<dbReference type="AlphaFoldDB" id="X8J323"/>
<reference evidence="2" key="1">
    <citation type="journal article" date="2014" name="Genome Announc.">
        <title>Draft genome sequence of the plant-pathogenic soil fungus Rhizoctonia solani anastomosis group 3 strain Rhs1AP.</title>
        <authorList>
            <person name="Cubeta M.A."/>
            <person name="Thomas E."/>
            <person name="Dean R.A."/>
            <person name="Jabaji S."/>
            <person name="Neate S.M."/>
            <person name="Tavantzis S."/>
            <person name="Toda T."/>
            <person name="Vilgalys R."/>
            <person name="Bharathan N."/>
            <person name="Fedorova-Abrams N."/>
            <person name="Pakala S.B."/>
            <person name="Pakala S.M."/>
            <person name="Zafar N."/>
            <person name="Joardar V."/>
            <person name="Losada L."/>
            <person name="Nierman W.C."/>
        </authorList>
    </citation>
    <scope>NUCLEOTIDE SEQUENCE [LARGE SCALE GENOMIC DNA]</scope>
    <source>
        <strain evidence="2">AG-3</strain>
    </source>
</reference>
<evidence type="ECO:0000313" key="2">
    <source>
        <dbReference type="Proteomes" id="UP000030108"/>
    </source>
</evidence>